<dbReference type="RefSeq" id="WP_250860888.1">
    <property type="nucleotide sequence ID" value="NZ_JAGSOJ010000004.1"/>
</dbReference>
<dbReference type="AlphaFoldDB" id="A0A9J6P5B2"/>
<sequence length="240" mass="28137">MIKNFYNNDVKTTVNLLLLEICPERNYEKLIENISEDLEKFNQLFNELSEIAENEHKYNLNWAYKNSQSKFNQLSKEILEKKLERKKQDNLDRKIIEEYSVILKVRKRIENGLKRKSKLFSFMNSLISLIDVIISIILVLVISEISHKGELYLSSEVLSGLFVFFFAFLKVTLEKYFIAPKVEKLGWKLYEHSINQYKKDIIIVTTMSLVTHQGIVNDIGVANVLKCLRRGVKLLKEKGK</sequence>
<proteinExistence type="predicted"/>
<feature type="transmembrane region" description="Helical" evidence="2">
    <location>
        <begin position="122"/>
        <end position="145"/>
    </location>
</feature>
<feature type="transmembrane region" description="Helical" evidence="2">
    <location>
        <begin position="151"/>
        <end position="169"/>
    </location>
</feature>
<keyword evidence="2" id="KW-0472">Membrane</keyword>
<comment type="caution">
    <text evidence="3">The sequence shown here is derived from an EMBL/GenBank/DDBJ whole genome shotgun (WGS) entry which is preliminary data.</text>
</comment>
<keyword evidence="4" id="KW-1185">Reference proteome</keyword>
<evidence type="ECO:0000256" key="1">
    <source>
        <dbReference type="SAM" id="Coils"/>
    </source>
</evidence>
<protein>
    <submittedName>
        <fullName evidence="3">Uncharacterized protein</fullName>
    </submittedName>
</protein>
<evidence type="ECO:0000313" key="3">
    <source>
        <dbReference type="EMBL" id="MCM1991747.1"/>
    </source>
</evidence>
<feature type="coiled-coil region" evidence="1">
    <location>
        <begin position="24"/>
        <end position="51"/>
    </location>
</feature>
<keyword evidence="2" id="KW-1133">Transmembrane helix</keyword>
<gene>
    <name evidence="3" type="ORF">KDK92_18570</name>
</gene>
<evidence type="ECO:0000313" key="4">
    <source>
        <dbReference type="Proteomes" id="UP001056429"/>
    </source>
</evidence>
<organism evidence="3 4">
    <name type="scientific">Oceanirhabdus seepicola</name>
    <dbReference type="NCBI Taxonomy" id="2828781"/>
    <lineage>
        <taxon>Bacteria</taxon>
        <taxon>Bacillati</taxon>
        <taxon>Bacillota</taxon>
        <taxon>Clostridia</taxon>
        <taxon>Eubacteriales</taxon>
        <taxon>Clostridiaceae</taxon>
        <taxon>Oceanirhabdus</taxon>
    </lineage>
</organism>
<accession>A0A9J6P5B2</accession>
<reference evidence="3" key="1">
    <citation type="journal article" date="2021" name="mSystems">
        <title>Bacteria and Archaea Synergistically Convert Glycine Betaine to Biogenic Methane in the Formosa Cold Seep of the South China Sea.</title>
        <authorList>
            <person name="Li L."/>
            <person name="Zhang W."/>
            <person name="Zhang S."/>
            <person name="Song L."/>
            <person name="Sun Q."/>
            <person name="Zhang H."/>
            <person name="Xiang H."/>
            <person name="Dong X."/>
        </authorList>
    </citation>
    <scope>NUCLEOTIDE SEQUENCE</scope>
    <source>
        <strain evidence="3">ZWT</strain>
    </source>
</reference>
<evidence type="ECO:0000256" key="2">
    <source>
        <dbReference type="SAM" id="Phobius"/>
    </source>
</evidence>
<keyword evidence="2" id="KW-0812">Transmembrane</keyword>
<dbReference type="EMBL" id="JAGSOJ010000004">
    <property type="protein sequence ID" value="MCM1991747.1"/>
    <property type="molecule type" value="Genomic_DNA"/>
</dbReference>
<dbReference type="Proteomes" id="UP001056429">
    <property type="component" value="Unassembled WGS sequence"/>
</dbReference>
<reference evidence="3" key="2">
    <citation type="submission" date="2021-04" db="EMBL/GenBank/DDBJ databases">
        <authorList>
            <person name="Dong X."/>
        </authorList>
    </citation>
    <scope>NUCLEOTIDE SEQUENCE</scope>
    <source>
        <strain evidence="3">ZWT</strain>
    </source>
</reference>
<name>A0A9J6P5B2_9CLOT</name>
<keyword evidence="1" id="KW-0175">Coiled coil</keyword>